<dbReference type="Proteomes" id="UP001596154">
    <property type="component" value="Unassembled WGS sequence"/>
</dbReference>
<protein>
    <submittedName>
        <fullName evidence="1">Uncharacterized protein</fullName>
    </submittedName>
</protein>
<comment type="caution">
    <text evidence="1">The sequence shown here is derived from an EMBL/GenBank/DDBJ whole genome shotgun (WGS) entry which is preliminary data.</text>
</comment>
<sequence>MICKPCAEAADGVPGARHCDETGAPSWKCACQHRPPVRRADAETAKTTVVIHVPPDPPHIADAIRDVRRYGLGRR</sequence>
<accession>A0ABW0UVD9</accession>
<keyword evidence="2" id="KW-1185">Reference proteome</keyword>
<dbReference type="RefSeq" id="WP_381022840.1">
    <property type="nucleotide sequence ID" value="NZ_JBHSNY010000006.1"/>
</dbReference>
<reference evidence="2" key="1">
    <citation type="journal article" date="2019" name="Int. J. Syst. Evol. Microbiol.">
        <title>The Global Catalogue of Microorganisms (GCM) 10K type strain sequencing project: providing services to taxonomists for standard genome sequencing and annotation.</title>
        <authorList>
            <consortium name="The Broad Institute Genomics Platform"/>
            <consortium name="The Broad Institute Genome Sequencing Center for Infectious Disease"/>
            <person name="Wu L."/>
            <person name="Ma J."/>
        </authorList>
    </citation>
    <scope>NUCLEOTIDE SEQUENCE [LARGE SCALE GENOMIC DNA]</scope>
    <source>
        <strain evidence="2">CGMCC 4.7248</strain>
    </source>
</reference>
<dbReference type="EMBL" id="JBHSNY010000006">
    <property type="protein sequence ID" value="MFC5635881.1"/>
    <property type="molecule type" value="Genomic_DNA"/>
</dbReference>
<evidence type="ECO:0000313" key="2">
    <source>
        <dbReference type="Proteomes" id="UP001596154"/>
    </source>
</evidence>
<evidence type="ECO:0000313" key="1">
    <source>
        <dbReference type="EMBL" id="MFC5635881.1"/>
    </source>
</evidence>
<proteinExistence type="predicted"/>
<gene>
    <name evidence="1" type="ORF">ACFPZJ_19200</name>
</gene>
<organism evidence="1 2">
    <name type="scientific">Streptomyces bullii</name>
    <dbReference type="NCBI Taxonomy" id="349910"/>
    <lineage>
        <taxon>Bacteria</taxon>
        <taxon>Bacillati</taxon>
        <taxon>Actinomycetota</taxon>
        <taxon>Actinomycetes</taxon>
        <taxon>Kitasatosporales</taxon>
        <taxon>Streptomycetaceae</taxon>
        <taxon>Streptomyces</taxon>
    </lineage>
</organism>
<name>A0ABW0UVD9_9ACTN</name>